<dbReference type="OrthoDB" id="665951at2"/>
<dbReference type="AlphaFoldDB" id="A0A327W187"/>
<keyword evidence="2" id="KW-1185">Reference proteome</keyword>
<sequence length="213" mass="24250">MNTAIQTFLSRQLEENKSAFLAISDLHPLLEPFKGAVQSLSYEESVGAFAAELEENIQNWWTNPEKTNVNTELHAILFEYNDMLNASEIADAYGINKIASPLGFQVEPYDSIGSFDFAEGFYAVPGITLKCFDPLQKLSSDEVDEDEYEDIEVYFLDGYEELMNVYMYNAYLALHKALQHLYEQGKLDGIRKATPFCFLIGEHDTEIQPLFII</sequence>
<protein>
    <submittedName>
        <fullName evidence="1">Uncharacterized protein</fullName>
    </submittedName>
</protein>
<name>A0A327W187_9BACT</name>
<evidence type="ECO:0000313" key="1">
    <source>
        <dbReference type="EMBL" id="RAJ82005.1"/>
    </source>
</evidence>
<comment type="caution">
    <text evidence="1">The sequence shown here is derived from an EMBL/GenBank/DDBJ whole genome shotgun (WGS) entry which is preliminary data.</text>
</comment>
<proteinExistence type="predicted"/>
<dbReference type="Proteomes" id="UP000249819">
    <property type="component" value="Unassembled WGS sequence"/>
</dbReference>
<reference evidence="1 2" key="1">
    <citation type="submission" date="2018-06" db="EMBL/GenBank/DDBJ databases">
        <title>Genomic Encyclopedia of Archaeal and Bacterial Type Strains, Phase II (KMG-II): from individual species to whole genera.</title>
        <authorList>
            <person name="Goeker M."/>
        </authorList>
    </citation>
    <scope>NUCLEOTIDE SEQUENCE [LARGE SCALE GENOMIC DNA]</scope>
    <source>
        <strain evidence="1 2">DSM 29821</strain>
    </source>
</reference>
<organism evidence="1 2">
    <name type="scientific">Chitinophaga dinghuensis</name>
    <dbReference type="NCBI Taxonomy" id="1539050"/>
    <lineage>
        <taxon>Bacteria</taxon>
        <taxon>Pseudomonadati</taxon>
        <taxon>Bacteroidota</taxon>
        <taxon>Chitinophagia</taxon>
        <taxon>Chitinophagales</taxon>
        <taxon>Chitinophagaceae</taxon>
        <taxon>Chitinophaga</taxon>
    </lineage>
</organism>
<dbReference type="EMBL" id="QLMA01000004">
    <property type="protein sequence ID" value="RAJ82005.1"/>
    <property type="molecule type" value="Genomic_DNA"/>
</dbReference>
<evidence type="ECO:0000313" key="2">
    <source>
        <dbReference type="Proteomes" id="UP000249819"/>
    </source>
</evidence>
<accession>A0A327W187</accession>
<dbReference type="RefSeq" id="WP_111592557.1">
    <property type="nucleotide sequence ID" value="NZ_QLMA01000004.1"/>
</dbReference>
<gene>
    <name evidence="1" type="ORF">CLV59_104230</name>
</gene>